<feature type="domain" description="DUF4158" evidence="2">
    <location>
        <begin position="1"/>
        <end position="164"/>
    </location>
</feature>
<feature type="compositionally biased region" description="Basic residues" evidence="1">
    <location>
        <begin position="192"/>
        <end position="225"/>
    </location>
</feature>
<organism evidence="3 4">
    <name type="scientific">Streptomyces amakusaensis</name>
    <dbReference type="NCBI Taxonomy" id="67271"/>
    <lineage>
        <taxon>Bacteria</taxon>
        <taxon>Bacillati</taxon>
        <taxon>Actinomycetota</taxon>
        <taxon>Actinomycetes</taxon>
        <taxon>Kitasatosporales</taxon>
        <taxon>Streptomycetaceae</taxon>
        <taxon>Streptomyces</taxon>
    </lineage>
</organism>
<evidence type="ECO:0000259" key="2">
    <source>
        <dbReference type="Pfam" id="PF13700"/>
    </source>
</evidence>
<dbReference type="EMBL" id="JBHSKP010000019">
    <property type="protein sequence ID" value="MFC5154991.1"/>
    <property type="molecule type" value="Genomic_DNA"/>
</dbReference>
<dbReference type="Proteomes" id="UP001596160">
    <property type="component" value="Unassembled WGS sequence"/>
</dbReference>
<evidence type="ECO:0000256" key="1">
    <source>
        <dbReference type="SAM" id="MobiDB-lite"/>
    </source>
</evidence>
<evidence type="ECO:0000313" key="3">
    <source>
        <dbReference type="EMBL" id="MFC5154991.1"/>
    </source>
</evidence>
<sequence length="238" mass="26936">MTSIERTAYPRFKRLITARELHVFFTPSEEERAWAEEAADSDEHQLALLPALKSYQRMGCFPKAHDVPEQVVEFVRRAAALPEDTLPVYGSERTAKSQRSMVRRRCGMRYDGPGARALAEETMRIEAASKNNPADLINIALEKLVEAGLEIPRFSTLDAMASTVRARPPGRGPPGRPARPRPGLPVPDRAHQAVRRVLHPRTRHHPRRLRRPPGRRLQRPRRRRQGSSSVKGGARSCR</sequence>
<dbReference type="Pfam" id="PF13700">
    <property type="entry name" value="DUF4158"/>
    <property type="match status" value="1"/>
</dbReference>
<name>A0ABW0ANB5_9ACTN</name>
<dbReference type="InterPro" id="IPR025296">
    <property type="entry name" value="DUF4158"/>
</dbReference>
<proteinExistence type="predicted"/>
<feature type="compositionally biased region" description="Pro residues" evidence="1">
    <location>
        <begin position="170"/>
        <end position="185"/>
    </location>
</feature>
<reference evidence="4" key="1">
    <citation type="journal article" date="2019" name="Int. J. Syst. Evol. Microbiol.">
        <title>The Global Catalogue of Microorganisms (GCM) 10K type strain sequencing project: providing services to taxonomists for standard genome sequencing and annotation.</title>
        <authorList>
            <consortium name="The Broad Institute Genomics Platform"/>
            <consortium name="The Broad Institute Genome Sequencing Center for Infectious Disease"/>
            <person name="Wu L."/>
            <person name="Ma J."/>
        </authorList>
    </citation>
    <scope>NUCLEOTIDE SEQUENCE [LARGE SCALE GENOMIC DNA]</scope>
    <source>
        <strain evidence="4">PCU 266</strain>
    </source>
</reference>
<keyword evidence="4" id="KW-1185">Reference proteome</keyword>
<gene>
    <name evidence="3" type="ORF">ACFPRH_24970</name>
</gene>
<comment type="caution">
    <text evidence="3">The sequence shown here is derived from an EMBL/GenBank/DDBJ whole genome shotgun (WGS) entry which is preliminary data.</text>
</comment>
<evidence type="ECO:0000313" key="4">
    <source>
        <dbReference type="Proteomes" id="UP001596160"/>
    </source>
</evidence>
<dbReference type="RefSeq" id="WP_344474672.1">
    <property type="nucleotide sequence ID" value="NZ_BAAASB010000004.1"/>
</dbReference>
<accession>A0ABW0ANB5</accession>
<protein>
    <submittedName>
        <fullName evidence="3">DUF4158 domain-containing protein</fullName>
    </submittedName>
</protein>
<feature type="region of interest" description="Disordered" evidence="1">
    <location>
        <begin position="164"/>
        <end position="238"/>
    </location>
</feature>